<dbReference type="RefSeq" id="WP_141275766.1">
    <property type="nucleotide sequence ID" value="NZ_BJMM01000056.1"/>
</dbReference>
<dbReference type="Gene3D" id="2.60.60.30">
    <property type="entry name" value="sav2460 like domains"/>
    <property type="match status" value="1"/>
</dbReference>
<dbReference type="InterPro" id="IPR051324">
    <property type="entry name" value="Stress/Tellurium_Resist"/>
</dbReference>
<feature type="compositionally biased region" description="Pro residues" evidence="1">
    <location>
        <begin position="198"/>
        <end position="230"/>
    </location>
</feature>
<dbReference type="PANTHER" id="PTHR32097">
    <property type="entry name" value="CAMP-BINDING PROTEIN 1-RELATED"/>
    <property type="match status" value="1"/>
</dbReference>
<dbReference type="EMBL" id="BJMM01000056">
    <property type="protein sequence ID" value="GEB53596.1"/>
    <property type="molecule type" value="Genomic_DNA"/>
</dbReference>
<feature type="compositionally biased region" description="Low complexity" evidence="1">
    <location>
        <begin position="345"/>
        <end position="354"/>
    </location>
</feature>
<protein>
    <recommendedName>
        <fullName evidence="2">TerD domain-containing protein</fullName>
    </recommendedName>
</protein>
<evidence type="ECO:0000313" key="3">
    <source>
        <dbReference type="EMBL" id="GEB53596.1"/>
    </source>
</evidence>
<dbReference type="InterPro" id="IPR003325">
    <property type="entry name" value="TerD"/>
</dbReference>
<feature type="compositionally biased region" description="Pro residues" evidence="1">
    <location>
        <begin position="355"/>
        <end position="366"/>
    </location>
</feature>
<dbReference type="Pfam" id="PF02342">
    <property type="entry name" value="TerD"/>
    <property type="match status" value="1"/>
</dbReference>
<feature type="compositionally biased region" description="Pro residues" evidence="1">
    <location>
        <begin position="240"/>
        <end position="256"/>
    </location>
</feature>
<dbReference type="Gene3D" id="3.60.160.10">
    <property type="entry name" value="Mitochondrial biogenesis AIM24"/>
    <property type="match status" value="1"/>
</dbReference>
<evidence type="ECO:0000313" key="4">
    <source>
        <dbReference type="Proteomes" id="UP000319210"/>
    </source>
</evidence>
<dbReference type="InterPro" id="IPR016031">
    <property type="entry name" value="Trp_RNA-bd_attenuator-like_dom"/>
</dbReference>
<comment type="caution">
    <text evidence="3">The sequence shown here is derived from an EMBL/GenBank/DDBJ whole genome shotgun (WGS) entry which is preliminary data.</text>
</comment>
<evidence type="ECO:0000256" key="1">
    <source>
        <dbReference type="SAM" id="MobiDB-lite"/>
    </source>
</evidence>
<feature type="compositionally biased region" description="Low complexity" evidence="1">
    <location>
        <begin position="299"/>
        <end position="314"/>
    </location>
</feature>
<dbReference type="InterPro" id="IPR002838">
    <property type="entry name" value="AIM24"/>
</dbReference>
<feature type="compositionally biased region" description="Low complexity" evidence="1">
    <location>
        <begin position="419"/>
        <end position="432"/>
    </location>
</feature>
<dbReference type="OrthoDB" id="8707822at2"/>
<sequence>MPRELQRGHKARISDLTAGTDLYIGVRIAGAGLTLDISCFGLDAAERLSDDRYFIFFNQPKSPEESLQLLGAQAGDNESFRVTLERVPQHVQRLSFTATIDGAGQMSQIGPGHLRIVAGGQEVARYAFDGSEFSTERAVMLGDIYRKDDVWRFAAVGQGFDGGLEALLKHFGGEIAEETAEEAGEAAGAAQQGSAPGFAPPAAEPQPVPGFAPPPGPAASPAPPQPPAPVQPQAQAQPQAPAPQPEPQPQPQPPAQPQTAQQAQAPQHPHQPQAQPPAQQFAQAPPQAQPGPPAPDVHGAPTVAGPIVPPGGAAVPPPPGPPGHPGHAGQPGQPGHPGEPGHPGQPGQSGFPGPQQAPFPGQPRPPQGYTQPGAPAQPYAPQQPPAPQPPGQPAVPGQQLTNPFAPQPGAPGAPGFGQGQAPHVPQIPQGPAAGIGAALEKYREVPTGQRWTLQNPALVRADLGTDGRPLLAKQGSMVLYQGKVDFAYKGAGFTGRIVGNATGQEMQLMRCTGRGQVFLAENGAHLHPVELQGDALCVSAENVLAFDESLQHEVRRIEGHGIPGGALFTMQFSGTGTVVVKTQGSPVVLPVTPTTFADAQSVVAWSAAAQVIVTSQVRLHRNAYPGHSGETVNLQFRGAPGNFIVVQPYEV</sequence>
<gene>
    <name evidence="3" type="ORF">SCA03_61470</name>
</gene>
<name>A0A4Y3R762_STRCI</name>
<feature type="domain" description="TerD" evidence="2">
    <location>
        <begin position="1"/>
        <end position="171"/>
    </location>
</feature>
<dbReference type="PANTHER" id="PTHR32097:SF3">
    <property type="entry name" value="TELLURITE RESISTANCE PROTEIN"/>
    <property type="match status" value="1"/>
</dbReference>
<accession>A0A4Y3R762</accession>
<feature type="compositionally biased region" description="Low complexity" evidence="1">
    <location>
        <begin position="367"/>
        <end position="380"/>
    </location>
</feature>
<feature type="compositionally biased region" description="Pro residues" evidence="1">
    <location>
        <begin position="315"/>
        <end position="324"/>
    </location>
</feature>
<dbReference type="AlphaFoldDB" id="A0A4Y3R762"/>
<feature type="compositionally biased region" description="Low complexity" evidence="1">
    <location>
        <begin position="185"/>
        <end position="197"/>
    </location>
</feature>
<dbReference type="CDD" id="cd06974">
    <property type="entry name" value="TerD_like"/>
    <property type="match status" value="1"/>
</dbReference>
<feature type="region of interest" description="Disordered" evidence="1">
    <location>
        <begin position="179"/>
        <end position="432"/>
    </location>
</feature>
<keyword evidence="4" id="KW-1185">Reference proteome</keyword>
<dbReference type="InterPro" id="IPR036983">
    <property type="entry name" value="AIM24_sf"/>
</dbReference>
<evidence type="ECO:0000259" key="2">
    <source>
        <dbReference type="Pfam" id="PF02342"/>
    </source>
</evidence>
<dbReference type="Pfam" id="PF01987">
    <property type="entry name" value="AIM24"/>
    <property type="match status" value="1"/>
</dbReference>
<dbReference type="SUPFAM" id="SSF51219">
    <property type="entry name" value="TRAP-like"/>
    <property type="match status" value="1"/>
</dbReference>
<dbReference type="Proteomes" id="UP000319210">
    <property type="component" value="Unassembled WGS sequence"/>
</dbReference>
<proteinExistence type="predicted"/>
<organism evidence="3 4">
    <name type="scientific">Streptomyces cacaoi</name>
    <dbReference type="NCBI Taxonomy" id="1898"/>
    <lineage>
        <taxon>Bacteria</taxon>
        <taxon>Bacillati</taxon>
        <taxon>Actinomycetota</taxon>
        <taxon>Actinomycetes</taxon>
        <taxon>Kitasatosporales</taxon>
        <taxon>Streptomycetaceae</taxon>
        <taxon>Streptomyces</taxon>
    </lineage>
</organism>
<feature type="compositionally biased region" description="Pro residues" evidence="1">
    <location>
        <begin position="381"/>
        <end position="393"/>
    </location>
</feature>
<feature type="compositionally biased region" description="Low complexity" evidence="1">
    <location>
        <begin position="257"/>
        <end position="286"/>
    </location>
</feature>
<reference evidence="3 4" key="1">
    <citation type="submission" date="2019-06" db="EMBL/GenBank/DDBJ databases">
        <title>Whole genome shotgun sequence of Streptomyces cacaoi subsp. cacaoi NBRC 12748.</title>
        <authorList>
            <person name="Hosoyama A."/>
            <person name="Uohara A."/>
            <person name="Ohji S."/>
            <person name="Ichikawa N."/>
        </authorList>
    </citation>
    <scope>NUCLEOTIDE SEQUENCE [LARGE SCALE GENOMIC DNA]</scope>
    <source>
        <strain evidence="3 4">NBRC 12748</strain>
    </source>
</reference>